<feature type="transmembrane region" description="Helical" evidence="7">
    <location>
        <begin position="1053"/>
        <end position="1076"/>
    </location>
</feature>
<evidence type="ECO:0000256" key="1">
    <source>
        <dbReference type="ARBA" id="ARBA00004141"/>
    </source>
</evidence>
<dbReference type="PROSITE" id="PS50850">
    <property type="entry name" value="MFS"/>
    <property type="match status" value="2"/>
</dbReference>
<feature type="transmembrane region" description="Helical" evidence="7">
    <location>
        <begin position="545"/>
        <end position="568"/>
    </location>
</feature>
<dbReference type="PANTHER" id="PTHR48020">
    <property type="entry name" value="PROTON MYO-INOSITOL COTRANSPORTER"/>
    <property type="match status" value="1"/>
</dbReference>
<comment type="similarity">
    <text evidence="2">Belongs to the major facilitator superfamily. Sugar transporter (TC 2.A.1.1) family.</text>
</comment>
<feature type="transmembrane region" description="Helical" evidence="7">
    <location>
        <begin position="85"/>
        <end position="111"/>
    </location>
</feature>
<feature type="transmembrane region" description="Helical" evidence="7">
    <location>
        <begin position="184"/>
        <end position="210"/>
    </location>
</feature>
<evidence type="ECO:0000259" key="8">
    <source>
        <dbReference type="PROSITE" id="PS50850"/>
    </source>
</evidence>
<comment type="subcellular location">
    <subcellularLocation>
        <location evidence="1">Membrane</location>
        <topology evidence="1">Multi-pass membrane protein</topology>
    </subcellularLocation>
</comment>
<feature type="transmembrane region" description="Helical" evidence="7">
    <location>
        <begin position="589"/>
        <end position="607"/>
    </location>
</feature>
<feature type="transmembrane region" description="Helical" evidence="7">
    <location>
        <begin position="1248"/>
        <end position="1266"/>
    </location>
</feature>
<dbReference type="InterPro" id="IPR003663">
    <property type="entry name" value="Sugar/inositol_transpt"/>
</dbReference>
<feature type="transmembrane region" description="Helical" evidence="7">
    <location>
        <begin position="346"/>
        <end position="366"/>
    </location>
</feature>
<dbReference type="InterPro" id="IPR005829">
    <property type="entry name" value="Sugar_transporter_CS"/>
</dbReference>
<dbReference type="InterPro" id="IPR036259">
    <property type="entry name" value="MFS_trans_sf"/>
</dbReference>
<feature type="transmembrane region" description="Helical" evidence="7">
    <location>
        <begin position="1024"/>
        <end position="1046"/>
    </location>
</feature>
<feature type="domain" description="Major facilitator superfamily (MFS) profile" evidence="8">
    <location>
        <begin position="88"/>
        <end position="635"/>
    </location>
</feature>
<feature type="transmembrane region" description="Helical" evidence="7">
    <location>
        <begin position="222"/>
        <end position="244"/>
    </location>
</feature>
<feature type="transmembrane region" description="Helical" evidence="7">
    <location>
        <begin position="727"/>
        <end position="756"/>
    </location>
</feature>
<organism evidence="9 10">
    <name type="scientific">Trichinella zimbabwensis</name>
    <dbReference type="NCBI Taxonomy" id="268475"/>
    <lineage>
        <taxon>Eukaryota</taxon>
        <taxon>Metazoa</taxon>
        <taxon>Ecdysozoa</taxon>
        <taxon>Nematoda</taxon>
        <taxon>Enoplea</taxon>
        <taxon>Dorylaimia</taxon>
        <taxon>Trichinellida</taxon>
        <taxon>Trichinellidae</taxon>
        <taxon>Trichinella</taxon>
    </lineage>
</organism>
<keyword evidence="4 7" id="KW-0812">Transmembrane</keyword>
<dbReference type="OrthoDB" id="6339427at2759"/>
<dbReference type="Proteomes" id="UP000055024">
    <property type="component" value="Unassembled WGS sequence"/>
</dbReference>
<keyword evidence="10" id="KW-1185">Reference proteome</keyword>
<evidence type="ECO:0000256" key="5">
    <source>
        <dbReference type="ARBA" id="ARBA00022989"/>
    </source>
</evidence>
<proteinExistence type="inferred from homology"/>
<keyword evidence="6 7" id="KW-0472">Membrane</keyword>
<feature type="transmembrane region" description="Helical" evidence="7">
    <location>
        <begin position="1179"/>
        <end position="1203"/>
    </location>
</feature>
<feature type="transmembrane region" description="Helical" evidence="7">
    <location>
        <begin position="776"/>
        <end position="795"/>
    </location>
</feature>
<feature type="transmembrane region" description="Helical" evidence="7">
    <location>
        <begin position="863"/>
        <end position="884"/>
    </location>
</feature>
<dbReference type="PROSITE" id="PS00216">
    <property type="entry name" value="SUGAR_TRANSPORT_1"/>
    <property type="match status" value="2"/>
</dbReference>
<evidence type="ECO:0000256" key="3">
    <source>
        <dbReference type="ARBA" id="ARBA00022448"/>
    </source>
</evidence>
<feature type="transmembrane region" description="Helical" evidence="7">
    <location>
        <begin position="896"/>
        <end position="915"/>
    </location>
</feature>
<dbReference type="PROSITE" id="PS00217">
    <property type="entry name" value="SUGAR_TRANSPORT_2"/>
    <property type="match status" value="1"/>
</dbReference>
<evidence type="ECO:0000313" key="9">
    <source>
        <dbReference type="EMBL" id="KRZ18632.1"/>
    </source>
</evidence>
<feature type="transmembrane region" description="Helical" evidence="7">
    <location>
        <begin position="1215"/>
        <end position="1236"/>
    </location>
</feature>
<evidence type="ECO:0000256" key="7">
    <source>
        <dbReference type="SAM" id="Phobius"/>
    </source>
</evidence>
<dbReference type="EMBL" id="JYDP01000002">
    <property type="protein sequence ID" value="KRZ18632.1"/>
    <property type="molecule type" value="Genomic_DNA"/>
</dbReference>
<feature type="transmembrane region" description="Helical" evidence="7">
    <location>
        <begin position="256"/>
        <end position="275"/>
    </location>
</feature>
<accession>A0A0V1I710</accession>
<reference evidence="9 10" key="1">
    <citation type="submission" date="2015-01" db="EMBL/GenBank/DDBJ databases">
        <title>Evolution of Trichinella species and genotypes.</title>
        <authorList>
            <person name="Korhonen P.K."/>
            <person name="Edoardo P."/>
            <person name="Giuseppe L.R."/>
            <person name="Gasser R.B."/>
        </authorList>
    </citation>
    <scope>NUCLEOTIDE SEQUENCE [LARGE SCALE GENOMIC DNA]</scope>
    <source>
        <strain evidence="9">ISS1029</strain>
    </source>
</reference>
<keyword evidence="5 7" id="KW-1133">Transmembrane helix</keyword>
<sequence length="1321" mass="147018">MSKLEHHYIVSMTTTKESIIKHAANFMFKFVELAKSQCMRFRSKFLSPPLTPHFAASVSDFFFNFHLSMMMDSDEVTPTKTTPTLIFLCVMAVVGGFPIGYFTTVISGAMLIIRSQFFLDDQWLQFIVSTTVAAAAIFALVGGWFNQRIGRKKVILVSCLFYIIGCIVTSVATNKEAIVAGRFLHGIAIVFLKRGCIFAGLSSCTIPPYLAECVPTNIRGRLLILFPVLIAFGQWVACMFAASLSYLQDKNCSWRIMFAIGGIPVLIKLFGFPFMPESPRWLVSKGYIDEAFKVLKSIYGKTEKGIAMAQMNINSMTETSNAEESRTKKRECTLFKLLRNRASRKALIVGCALQIFQQLSAVNVVMQEKNYYYNNDDFIRMGGVKNESTAMWMSAVIAGANFFGTVLGVYLIERLGRRSLVFFSMLGVIVGLLLMGIGFQLISIHAMPGKFVEANPPMVDLCSEFGCDECSYDSNCGFCYDSSANDSQLTGACVSIYKNDSGIVSSEYALYGRCSPKSGYNNVENDKSSNLQFEYGFCSTSYSPIPIVAMTIFMCFFSIGLGGVPWAVNAEIYPNWARSTGNSLGTFNNWIFNLLTALTFLTLSKKITRQGVFFMYAGLMTLGLVLLYLLMPETKGVSIDNIESILEGPWIYKKSSNDKHQRRYESEKLSFTSSVALFETNKTVGNVNQVLSNQNGLLKVLHFLKLLLNQFQLPEQLKSQKRRTHPIVIRCSSTLILLSTVAVLGGFPLGYFTAIVSGAMLIIREQFHLNDQWQQLTVSTTVASAAVFSLVGGWLNHKIGRRKVMLNSCLFYIIGGIVTSVANGKEVLIFGRFIHGIAIGLSSCTIPVYLAECVPTNVRGRMLILFPVLITFGQWIACISAASFSYMQDKNSSWRIMYSVGGIPVLFQLMSLPFMPESPRWLISKGRKEEAFKVLKSIYGESDHGIAMAQINVESITETSRTTDPCPENKGFALLKMLKKRTTRKALIVGCALQMFQQLSAVNVVMYYSASIIRMGGVRNETTAIWMSAVTSAANFLGTVLGAYLIERLGRRLLVFLSLTGVIFGLLLMGTGFHLISIHAMPGKFVESNRPATDHCIQFGCDDCSYDPNCGFCFNSAAYHPQLTGTCVSISKNGSEILSTEYALYGRCSKKVNIQNFKSSYNAPNVQFDYGFCTTRYSWIPILAMTSFLCFFSIGLGGIPWTVNAEIYPNWARSCGNSLATFVNWMFNLITAQTFLTLTKQITREGVFFMYSGFTVFGTIILYLMMPETKGVPIDNIETVLEGPWIYKSISTSKLLDNLHRRKSAGFSTEIENKSFLKYCT</sequence>
<dbReference type="GO" id="GO:0005366">
    <property type="term" value="F:myo-inositol:proton symporter activity"/>
    <property type="evidence" value="ECO:0007669"/>
    <property type="project" value="TreeGrafter"/>
</dbReference>
<feature type="transmembrane region" description="Helical" evidence="7">
    <location>
        <begin position="419"/>
        <end position="442"/>
    </location>
</feature>
<evidence type="ECO:0000313" key="10">
    <source>
        <dbReference type="Proteomes" id="UP000055024"/>
    </source>
</evidence>
<comment type="caution">
    <text evidence="9">The sequence shown here is derived from an EMBL/GenBank/DDBJ whole genome shotgun (WGS) entry which is preliminary data.</text>
</comment>
<feature type="transmembrane region" description="Helical" evidence="7">
    <location>
        <begin position="390"/>
        <end position="412"/>
    </location>
</feature>
<feature type="transmembrane region" description="Helical" evidence="7">
    <location>
        <begin position="986"/>
        <end position="1009"/>
    </location>
</feature>
<evidence type="ECO:0000256" key="4">
    <source>
        <dbReference type="ARBA" id="ARBA00022692"/>
    </source>
</evidence>
<evidence type="ECO:0000256" key="6">
    <source>
        <dbReference type="ARBA" id="ARBA00023136"/>
    </source>
</evidence>
<dbReference type="GO" id="GO:0016324">
    <property type="term" value="C:apical plasma membrane"/>
    <property type="evidence" value="ECO:0007669"/>
    <property type="project" value="TreeGrafter"/>
</dbReference>
<dbReference type="STRING" id="268475.A0A0V1I710"/>
<dbReference type="InterPro" id="IPR005828">
    <property type="entry name" value="MFS_sugar_transport-like"/>
</dbReference>
<keyword evidence="3" id="KW-0813">Transport</keyword>
<feature type="transmembrane region" description="Helical" evidence="7">
    <location>
        <begin position="829"/>
        <end position="851"/>
    </location>
</feature>
<name>A0A0V1I710_9BILA</name>
<dbReference type="SUPFAM" id="SSF103473">
    <property type="entry name" value="MFS general substrate transporter"/>
    <property type="match status" value="2"/>
</dbReference>
<feature type="transmembrane region" description="Helical" evidence="7">
    <location>
        <begin position="804"/>
        <end position="823"/>
    </location>
</feature>
<gene>
    <name evidence="9" type="primary">SLC2A13</name>
    <name evidence="9" type="ORF">T11_17025</name>
</gene>
<feature type="transmembrane region" description="Helical" evidence="7">
    <location>
        <begin position="613"/>
        <end position="631"/>
    </location>
</feature>
<feature type="domain" description="Major facilitator superfamily (MFS) profile" evidence="8">
    <location>
        <begin position="738"/>
        <end position="1270"/>
    </location>
</feature>
<feature type="transmembrane region" description="Helical" evidence="7">
    <location>
        <begin position="154"/>
        <end position="172"/>
    </location>
</feature>
<dbReference type="Gene3D" id="1.20.1250.20">
    <property type="entry name" value="MFS general substrate transporter like domains"/>
    <property type="match status" value="4"/>
</dbReference>
<dbReference type="PANTHER" id="PTHR48020:SF12">
    <property type="entry name" value="PROTON MYO-INOSITOL COTRANSPORTER"/>
    <property type="match status" value="1"/>
</dbReference>
<dbReference type="InterPro" id="IPR020846">
    <property type="entry name" value="MFS_dom"/>
</dbReference>
<dbReference type="InterPro" id="IPR050814">
    <property type="entry name" value="Myo-inositol_Transporter"/>
</dbReference>
<dbReference type="Pfam" id="PF00083">
    <property type="entry name" value="Sugar_tr"/>
    <property type="match status" value="4"/>
</dbReference>
<evidence type="ECO:0000256" key="2">
    <source>
        <dbReference type="ARBA" id="ARBA00010992"/>
    </source>
</evidence>
<protein>
    <submittedName>
        <fullName evidence="9">Proton myo-inositol cotransporter</fullName>
    </submittedName>
</protein>
<feature type="transmembrane region" description="Helical" evidence="7">
    <location>
        <begin position="123"/>
        <end position="142"/>
    </location>
</feature>
<dbReference type="PRINTS" id="PR00171">
    <property type="entry name" value="SUGRTRNSPORT"/>
</dbReference>